<dbReference type="InterPro" id="IPR000073">
    <property type="entry name" value="AB_hydrolase_1"/>
</dbReference>
<dbReference type="Pfam" id="PF12697">
    <property type="entry name" value="Abhydrolase_6"/>
    <property type="match status" value="1"/>
</dbReference>
<accession>A0A6A6DNK7</accession>
<protein>
    <recommendedName>
        <fullName evidence="2">AB hydrolase-1 domain-containing protein</fullName>
    </recommendedName>
</protein>
<evidence type="ECO:0000259" key="2">
    <source>
        <dbReference type="Pfam" id="PF12697"/>
    </source>
</evidence>
<gene>
    <name evidence="3" type="ORF">K469DRAFT_741099</name>
</gene>
<keyword evidence="4" id="KW-1185">Reference proteome</keyword>
<reference evidence="3" key="1">
    <citation type="journal article" date="2020" name="Stud. Mycol.">
        <title>101 Dothideomycetes genomes: a test case for predicting lifestyles and emergence of pathogens.</title>
        <authorList>
            <person name="Haridas S."/>
            <person name="Albert R."/>
            <person name="Binder M."/>
            <person name="Bloem J."/>
            <person name="Labutti K."/>
            <person name="Salamov A."/>
            <person name="Andreopoulos B."/>
            <person name="Baker S."/>
            <person name="Barry K."/>
            <person name="Bills G."/>
            <person name="Bluhm B."/>
            <person name="Cannon C."/>
            <person name="Castanera R."/>
            <person name="Culley D."/>
            <person name="Daum C."/>
            <person name="Ezra D."/>
            <person name="Gonzalez J."/>
            <person name="Henrissat B."/>
            <person name="Kuo A."/>
            <person name="Liang C."/>
            <person name="Lipzen A."/>
            <person name="Lutzoni F."/>
            <person name="Magnuson J."/>
            <person name="Mondo S."/>
            <person name="Nolan M."/>
            <person name="Ohm R."/>
            <person name="Pangilinan J."/>
            <person name="Park H.-J."/>
            <person name="Ramirez L."/>
            <person name="Alfaro M."/>
            <person name="Sun H."/>
            <person name="Tritt A."/>
            <person name="Yoshinaga Y."/>
            <person name="Zwiers L.-H."/>
            <person name="Turgeon B."/>
            <person name="Goodwin S."/>
            <person name="Spatafora J."/>
            <person name="Crous P."/>
            <person name="Grigoriev I."/>
        </authorList>
    </citation>
    <scope>NUCLEOTIDE SEQUENCE</scope>
    <source>
        <strain evidence="3">CBS 207.26</strain>
    </source>
</reference>
<evidence type="ECO:0000313" key="3">
    <source>
        <dbReference type="EMBL" id="KAF2180553.1"/>
    </source>
</evidence>
<dbReference type="InterPro" id="IPR052897">
    <property type="entry name" value="Sec-Metab_Biosynth_Hydrolase"/>
</dbReference>
<dbReference type="PANTHER" id="PTHR37017:SF13">
    <property type="entry name" value="AB HYDROLASE-1 DOMAIN-CONTAINING PROTEIN"/>
    <property type="match status" value="1"/>
</dbReference>
<dbReference type="EMBL" id="ML994657">
    <property type="protein sequence ID" value="KAF2180553.1"/>
    <property type="molecule type" value="Genomic_DNA"/>
</dbReference>
<proteinExistence type="predicted"/>
<organism evidence="3 4">
    <name type="scientific">Zopfia rhizophila CBS 207.26</name>
    <dbReference type="NCBI Taxonomy" id="1314779"/>
    <lineage>
        <taxon>Eukaryota</taxon>
        <taxon>Fungi</taxon>
        <taxon>Dikarya</taxon>
        <taxon>Ascomycota</taxon>
        <taxon>Pezizomycotina</taxon>
        <taxon>Dothideomycetes</taxon>
        <taxon>Dothideomycetes incertae sedis</taxon>
        <taxon>Zopfiaceae</taxon>
        <taxon>Zopfia</taxon>
    </lineage>
</organism>
<name>A0A6A6DNK7_9PEZI</name>
<evidence type="ECO:0000313" key="4">
    <source>
        <dbReference type="Proteomes" id="UP000800200"/>
    </source>
</evidence>
<sequence>MSPKPTILLVPGSFSPPPFYESIPNSTSSKGYEIHTLHLPTIGKKDGKPPTMADDAAFINAAAAKIVDEGKDIVVVARSYGGVCASEGAKGLPKAERGKEGKKERKKERKKGGIVRIAYITALAPAVGVSTSGVLADAPNAEIVFSDLPPAEGQAWARKFSHHSRISFAGQSTYPVYKYILLIPPSAQQLGIEFVERESGKKVDVTRIDTGHRPNASAPGKVVDWIVGVVEKA</sequence>
<feature type="domain" description="AB hydrolase-1" evidence="2">
    <location>
        <begin position="7"/>
        <end position="223"/>
    </location>
</feature>
<dbReference type="Proteomes" id="UP000800200">
    <property type="component" value="Unassembled WGS sequence"/>
</dbReference>
<dbReference type="OrthoDB" id="1263307at2759"/>
<feature type="region of interest" description="Disordered" evidence="1">
    <location>
        <begin position="89"/>
        <end position="109"/>
    </location>
</feature>
<evidence type="ECO:0000256" key="1">
    <source>
        <dbReference type="SAM" id="MobiDB-lite"/>
    </source>
</evidence>
<dbReference type="SUPFAM" id="SSF53474">
    <property type="entry name" value="alpha/beta-Hydrolases"/>
    <property type="match status" value="1"/>
</dbReference>
<dbReference type="Gene3D" id="3.40.50.1820">
    <property type="entry name" value="alpha/beta hydrolase"/>
    <property type="match status" value="1"/>
</dbReference>
<feature type="compositionally biased region" description="Basic and acidic residues" evidence="1">
    <location>
        <begin position="93"/>
        <end position="103"/>
    </location>
</feature>
<dbReference type="InterPro" id="IPR029058">
    <property type="entry name" value="AB_hydrolase_fold"/>
</dbReference>
<dbReference type="PANTHER" id="PTHR37017">
    <property type="entry name" value="AB HYDROLASE-1 DOMAIN-CONTAINING PROTEIN-RELATED"/>
    <property type="match status" value="1"/>
</dbReference>
<dbReference type="AlphaFoldDB" id="A0A6A6DNK7"/>